<organism evidence="1 2">
    <name type="scientific">Neoroseomonas soli</name>
    <dbReference type="NCBI Taxonomy" id="1081025"/>
    <lineage>
        <taxon>Bacteria</taxon>
        <taxon>Pseudomonadati</taxon>
        <taxon>Pseudomonadota</taxon>
        <taxon>Alphaproteobacteria</taxon>
        <taxon>Acetobacterales</taxon>
        <taxon>Acetobacteraceae</taxon>
        <taxon>Neoroseomonas</taxon>
    </lineage>
</organism>
<dbReference type="AlphaFoldDB" id="A0A9X9X3E8"/>
<proteinExistence type="predicted"/>
<accession>A0A9X9X3E8</accession>
<dbReference type="EMBL" id="JAAEDM010000098">
    <property type="protein sequence ID" value="MBR0673927.1"/>
    <property type="molecule type" value="Genomic_DNA"/>
</dbReference>
<sequence length="54" mass="5567">MAAAGATVVFTGAYNVAASVPHSAIETFVFSTTMRHSVQRRASGIAVPATITED</sequence>
<keyword evidence="2" id="KW-1185">Reference proteome</keyword>
<dbReference type="RefSeq" id="WP_211864323.1">
    <property type="nucleotide sequence ID" value="NZ_JAAEDM010000098.1"/>
</dbReference>
<evidence type="ECO:0000313" key="1">
    <source>
        <dbReference type="EMBL" id="MBR0673927.1"/>
    </source>
</evidence>
<evidence type="ECO:0000313" key="2">
    <source>
        <dbReference type="Proteomes" id="UP001138751"/>
    </source>
</evidence>
<reference evidence="1" key="2">
    <citation type="journal article" date="2021" name="Syst. Appl. Microbiol.">
        <title>Roseomonas hellenica sp. nov., isolated from roots of wild-growing Alkanna tinctoria.</title>
        <authorList>
            <person name="Rat A."/>
            <person name="Naranjo H.D."/>
            <person name="Lebbe L."/>
            <person name="Cnockaert M."/>
            <person name="Krigas N."/>
            <person name="Grigoriadou K."/>
            <person name="Maloupa E."/>
            <person name="Willems A."/>
        </authorList>
    </citation>
    <scope>NUCLEOTIDE SEQUENCE</scope>
    <source>
        <strain evidence="1">LMG 31231</strain>
    </source>
</reference>
<protein>
    <submittedName>
        <fullName evidence="1">Uncharacterized protein</fullName>
    </submittedName>
</protein>
<dbReference type="Proteomes" id="UP001138751">
    <property type="component" value="Unassembled WGS sequence"/>
</dbReference>
<name>A0A9X9X3E8_9PROT</name>
<comment type="caution">
    <text evidence="1">The sequence shown here is derived from an EMBL/GenBank/DDBJ whole genome shotgun (WGS) entry which is preliminary data.</text>
</comment>
<gene>
    <name evidence="1" type="ORF">GXW76_22340</name>
</gene>
<reference evidence="1" key="1">
    <citation type="submission" date="2020-01" db="EMBL/GenBank/DDBJ databases">
        <authorList>
            <person name="Rat A."/>
        </authorList>
    </citation>
    <scope>NUCLEOTIDE SEQUENCE</scope>
    <source>
        <strain evidence="1">LMG 31231</strain>
    </source>
</reference>